<sequence length="73" mass="8331">MVLVSQNHEVYGSCHIIPGFVVLVFQKTPPITIFMNLIEINVFPKYSSAAKPRTLWKTHKHHNILYLGPACKI</sequence>
<name>A0A0A9GM95_ARUDO</name>
<organism evidence="1">
    <name type="scientific">Arundo donax</name>
    <name type="common">Giant reed</name>
    <name type="synonym">Donax arundinaceus</name>
    <dbReference type="NCBI Taxonomy" id="35708"/>
    <lineage>
        <taxon>Eukaryota</taxon>
        <taxon>Viridiplantae</taxon>
        <taxon>Streptophyta</taxon>
        <taxon>Embryophyta</taxon>
        <taxon>Tracheophyta</taxon>
        <taxon>Spermatophyta</taxon>
        <taxon>Magnoliopsida</taxon>
        <taxon>Liliopsida</taxon>
        <taxon>Poales</taxon>
        <taxon>Poaceae</taxon>
        <taxon>PACMAD clade</taxon>
        <taxon>Arundinoideae</taxon>
        <taxon>Arundineae</taxon>
        <taxon>Arundo</taxon>
    </lineage>
</organism>
<dbReference type="EMBL" id="GBRH01173362">
    <property type="protein sequence ID" value="JAE24534.1"/>
    <property type="molecule type" value="Transcribed_RNA"/>
</dbReference>
<proteinExistence type="predicted"/>
<reference evidence="1" key="2">
    <citation type="journal article" date="2015" name="Data Brief">
        <title>Shoot transcriptome of the giant reed, Arundo donax.</title>
        <authorList>
            <person name="Barrero R.A."/>
            <person name="Guerrero F.D."/>
            <person name="Moolhuijzen P."/>
            <person name="Goolsby J.A."/>
            <person name="Tidwell J."/>
            <person name="Bellgard S.E."/>
            <person name="Bellgard M.I."/>
        </authorList>
    </citation>
    <scope>NUCLEOTIDE SEQUENCE</scope>
    <source>
        <tissue evidence="1">Shoot tissue taken approximately 20 cm above the soil surface</tissue>
    </source>
</reference>
<evidence type="ECO:0000313" key="1">
    <source>
        <dbReference type="EMBL" id="JAE24534.1"/>
    </source>
</evidence>
<reference evidence="1" key="1">
    <citation type="submission" date="2014-09" db="EMBL/GenBank/DDBJ databases">
        <authorList>
            <person name="Magalhaes I.L.F."/>
            <person name="Oliveira U."/>
            <person name="Santos F.R."/>
            <person name="Vidigal T.H.D.A."/>
            <person name="Brescovit A.D."/>
            <person name="Santos A.J."/>
        </authorList>
    </citation>
    <scope>NUCLEOTIDE SEQUENCE</scope>
    <source>
        <tissue evidence="1">Shoot tissue taken approximately 20 cm above the soil surface</tissue>
    </source>
</reference>
<protein>
    <submittedName>
        <fullName evidence="1">Uncharacterized protein</fullName>
    </submittedName>
</protein>
<dbReference type="AlphaFoldDB" id="A0A0A9GM95"/>
<accession>A0A0A9GM95</accession>